<proteinExistence type="predicted"/>
<keyword evidence="1" id="KW-0175">Coiled coil</keyword>
<comment type="caution">
    <text evidence="2">The sequence shown here is derived from an EMBL/GenBank/DDBJ whole genome shotgun (WGS) entry which is preliminary data.</text>
</comment>
<organism evidence="2 3">
    <name type="scientific">Racocetra fulgida</name>
    <dbReference type="NCBI Taxonomy" id="60492"/>
    <lineage>
        <taxon>Eukaryota</taxon>
        <taxon>Fungi</taxon>
        <taxon>Fungi incertae sedis</taxon>
        <taxon>Mucoromycota</taxon>
        <taxon>Glomeromycotina</taxon>
        <taxon>Glomeromycetes</taxon>
        <taxon>Diversisporales</taxon>
        <taxon>Gigasporaceae</taxon>
        <taxon>Racocetra</taxon>
    </lineage>
</organism>
<keyword evidence="3" id="KW-1185">Reference proteome</keyword>
<dbReference type="Proteomes" id="UP000789396">
    <property type="component" value="Unassembled WGS sequence"/>
</dbReference>
<dbReference type="EMBL" id="CAJVPZ010008210">
    <property type="protein sequence ID" value="CAG8595515.1"/>
    <property type="molecule type" value="Genomic_DNA"/>
</dbReference>
<reference evidence="2" key="1">
    <citation type="submission" date="2021-06" db="EMBL/GenBank/DDBJ databases">
        <authorList>
            <person name="Kallberg Y."/>
            <person name="Tangrot J."/>
            <person name="Rosling A."/>
        </authorList>
    </citation>
    <scope>NUCLEOTIDE SEQUENCE</scope>
    <source>
        <strain evidence="2">IN212</strain>
    </source>
</reference>
<protein>
    <submittedName>
        <fullName evidence="2">10042_t:CDS:1</fullName>
    </submittedName>
</protein>
<sequence length="192" mass="22947">MEKQSIVSKTYKVLTPEYLEWHTKLTELPSILTDKMRSKLYKRYKKKTGFDSWISSKTSEYSQTEIDKLDSKLMDKITELKKENIKIKTENIELKQDIDELKKEIESKKNCKFPGEMRLSEEFIIETILEHDNSKELGISFKEIVKEYTTSEENKILTPEYYDWYNKLIDLPSILTDKFFSRLYKRETGKDP</sequence>
<gene>
    <name evidence="2" type="ORF">RFULGI_LOCUS6401</name>
</gene>
<name>A0A9N9CBQ1_9GLOM</name>
<feature type="coiled-coil region" evidence="1">
    <location>
        <begin position="77"/>
        <end position="111"/>
    </location>
</feature>
<dbReference type="AlphaFoldDB" id="A0A9N9CBQ1"/>
<evidence type="ECO:0000313" key="2">
    <source>
        <dbReference type="EMBL" id="CAG8595515.1"/>
    </source>
</evidence>
<evidence type="ECO:0000313" key="3">
    <source>
        <dbReference type="Proteomes" id="UP000789396"/>
    </source>
</evidence>
<evidence type="ECO:0000256" key="1">
    <source>
        <dbReference type="SAM" id="Coils"/>
    </source>
</evidence>
<accession>A0A9N9CBQ1</accession>